<keyword evidence="3" id="KW-1185">Reference proteome</keyword>
<dbReference type="Proteomes" id="UP001497516">
    <property type="component" value="Chromosome 6"/>
</dbReference>
<sequence length="110" mass="12415">MRLRGVDLTRLGMAILTLARDILLAKGVQFPGIVDPAVVELLVLREAMLWCLEHGFAVVRFERDAKVIIDKIKQADVRDNQMGVVLDKVVQYFAAHSGFSIRFVGRCYKL</sequence>
<dbReference type="EMBL" id="OZ034819">
    <property type="protein sequence ID" value="CAL1398296.1"/>
    <property type="molecule type" value="Genomic_DNA"/>
</dbReference>
<evidence type="ECO:0000259" key="1">
    <source>
        <dbReference type="Pfam" id="PF13456"/>
    </source>
</evidence>
<name>A0AAV2FJ04_9ROSI</name>
<dbReference type="AlphaFoldDB" id="A0AAV2FJ04"/>
<evidence type="ECO:0000313" key="3">
    <source>
        <dbReference type="Proteomes" id="UP001497516"/>
    </source>
</evidence>
<reference evidence="2 3" key="1">
    <citation type="submission" date="2024-04" db="EMBL/GenBank/DDBJ databases">
        <authorList>
            <person name="Fracassetti M."/>
        </authorList>
    </citation>
    <scope>NUCLEOTIDE SEQUENCE [LARGE SCALE GENOMIC DNA]</scope>
</reference>
<protein>
    <recommendedName>
        <fullName evidence="1">RNase H type-1 domain-containing protein</fullName>
    </recommendedName>
</protein>
<evidence type="ECO:0000313" key="2">
    <source>
        <dbReference type="EMBL" id="CAL1398296.1"/>
    </source>
</evidence>
<gene>
    <name evidence="2" type="ORF">LTRI10_LOCUS38533</name>
</gene>
<organism evidence="2 3">
    <name type="scientific">Linum trigynum</name>
    <dbReference type="NCBI Taxonomy" id="586398"/>
    <lineage>
        <taxon>Eukaryota</taxon>
        <taxon>Viridiplantae</taxon>
        <taxon>Streptophyta</taxon>
        <taxon>Embryophyta</taxon>
        <taxon>Tracheophyta</taxon>
        <taxon>Spermatophyta</taxon>
        <taxon>Magnoliopsida</taxon>
        <taxon>eudicotyledons</taxon>
        <taxon>Gunneridae</taxon>
        <taxon>Pentapetalae</taxon>
        <taxon>rosids</taxon>
        <taxon>fabids</taxon>
        <taxon>Malpighiales</taxon>
        <taxon>Linaceae</taxon>
        <taxon>Linum</taxon>
    </lineage>
</organism>
<dbReference type="GO" id="GO:0004523">
    <property type="term" value="F:RNA-DNA hybrid ribonuclease activity"/>
    <property type="evidence" value="ECO:0007669"/>
    <property type="project" value="InterPro"/>
</dbReference>
<dbReference type="InterPro" id="IPR002156">
    <property type="entry name" value="RNaseH_domain"/>
</dbReference>
<dbReference type="Pfam" id="PF13456">
    <property type="entry name" value="RVT_3"/>
    <property type="match status" value="1"/>
</dbReference>
<accession>A0AAV2FJ04</accession>
<feature type="domain" description="RNase H type-1" evidence="1">
    <location>
        <begin position="10"/>
        <end position="106"/>
    </location>
</feature>
<proteinExistence type="predicted"/>
<dbReference type="GO" id="GO:0003676">
    <property type="term" value="F:nucleic acid binding"/>
    <property type="evidence" value="ECO:0007669"/>
    <property type="project" value="InterPro"/>
</dbReference>